<keyword evidence="3" id="KW-1185">Reference proteome</keyword>
<accession>A0A1H4SXQ0</accession>
<dbReference type="RefSeq" id="WP_072947864.1">
    <property type="nucleotide sequence ID" value="NZ_FNSV01000005.1"/>
</dbReference>
<keyword evidence="2" id="KW-0808">Transferase</keyword>
<sequence length="392" mass="41685">MANQLAAVLGTGQTHYVAKRHDVSMAGLVREAIGRAMEDARVGWDDIDAVVIGKAPDLFEGSMMPELAMSDALGANGKPLLRVHTAGSVGGSTACVAASLVKSGVHKRVLTVAWEKQSESNAMWALSTPIPFHMPVGAGAGGYFAPHVRSYIRRSGAPDHIGAMVAVKDRLNGSLNPYAHLKQPDITLESVQASQMLWDPIRYDETCPSSDGACALVIGNEEAAEQVVADGREVAWIHATAMRTEPTTFAGRDQVNPQAGRDASAALWKAAGIKDPLDEIDVAEIYVPFSWFEPMWLENLGFVAEGEGWKLTEAGETAIGGRLPLNASGGVLSSNPIGASGMIRFAEAAMQVMHRAGDHQVKDARKALGHAYGGGSQYFSMWVVGSDRPNNK</sequence>
<evidence type="ECO:0000313" key="2">
    <source>
        <dbReference type="EMBL" id="SEC48952.1"/>
    </source>
</evidence>
<evidence type="ECO:0000313" key="3">
    <source>
        <dbReference type="Proteomes" id="UP000183561"/>
    </source>
</evidence>
<dbReference type="NCBIfam" id="NF006180">
    <property type="entry name" value="PRK08313.1"/>
    <property type="match status" value="1"/>
</dbReference>
<evidence type="ECO:0000259" key="1">
    <source>
        <dbReference type="Pfam" id="PF22691"/>
    </source>
</evidence>
<dbReference type="Gene3D" id="3.40.47.10">
    <property type="match status" value="1"/>
</dbReference>
<reference evidence="3" key="1">
    <citation type="submission" date="2016-10" db="EMBL/GenBank/DDBJ databases">
        <authorList>
            <person name="Varghese N."/>
            <person name="Submissions S."/>
        </authorList>
    </citation>
    <scope>NUCLEOTIDE SEQUENCE [LARGE SCALE GENOMIC DNA]</scope>
    <source>
        <strain evidence="3">DSM 44498</strain>
    </source>
</reference>
<dbReference type="InterPro" id="IPR016039">
    <property type="entry name" value="Thiolase-like"/>
</dbReference>
<gene>
    <name evidence="2" type="ORF">SAMN04490239_4284</name>
</gene>
<feature type="domain" description="Thiolase C-terminal" evidence="1">
    <location>
        <begin position="252"/>
        <end position="378"/>
    </location>
</feature>
<dbReference type="SUPFAM" id="SSF53901">
    <property type="entry name" value="Thiolase-like"/>
    <property type="match status" value="2"/>
</dbReference>
<protein>
    <submittedName>
        <fullName evidence="2">Acetyl-CoA C-acetyltransferase</fullName>
    </submittedName>
</protein>
<dbReference type="GO" id="GO:0016747">
    <property type="term" value="F:acyltransferase activity, transferring groups other than amino-acyl groups"/>
    <property type="evidence" value="ECO:0007669"/>
    <property type="project" value="InterPro"/>
</dbReference>
<dbReference type="CDD" id="cd00829">
    <property type="entry name" value="SCP-x_thiolase"/>
    <property type="match status" value="1"/>
</dbReference>
<dbReference type="OrthoDB" id="9785768at2"/>
<dbReference type="Pfam" id="PF22691">
    <property type="entry name" value="Thiolase_C_1"/>
    <property type="match status" value="1"/>
</dbReference>
<dbReference type="InterPro" id="IPR002155">
    <property type="entry name" value="Thiolase"/>
</dbReference>
<dbReference type="PANTHER" id="PTHR42870">
    <property type="entry name" value="ACETYL-COA C-ACETYLTRANSFERASE"/>
    <property type="match status" value="1"/>
</dbReference>
<dbReference type="PIRSF" id="PIRSF000429">
    <property type="entry name" value="Ac-CoA_Ac_transf"/>
    <property type="match status" value="1"/>
</dbReference>
<name>A0A1H4SXQ0_9NOCA</name>
<organism evidence="2 3">
    <name type="scientific">Rhodococcus koreensis</name>
    <dbReference type="NCBI Taxonomy" id="99653"/>
    <lineage>
        <taxon>Bacteria</taxon>
        <taxon>Bacillati</taxon>
        <taxon>Actinomycetota</taxon>
        <taxon>Actinomycetes</taxon>
        <taxon>Mycobacteriales</taxon>
        <taxon>Nocardiaceae</taxon>
        <taxon>Rhodococcus</taxon>
    </lineage>
</organism>
<proteinExistence type="predicted"/>
<dbReference type="InterPro" id="IPR055140">
    <property type="entry name" value="Thiolase_C_2"/>
</dbReference>
<dbReference type="AlphaFoldDB" id="A0A1H4SXQ0"/>
<dbReference type="Proteomes" id="UP000183561">
    <property type="component" value="Unassembled WGS sequence"/>
</dbReference>
<dbReference type="PANTHER" id="PTHR42870:SF1">
    <property type="entry name" value="NON-SPECIFIC LIPID-TRANSFER PROTEIN-LIKE 2"/>
    <property type="match status" value="1"/>
</dbReference>
<dbReference type="EMBL" id="FNSV01000005">
    <property type="protein sequence ID" value="SEC48952.1"/>
    <property type="molecule type" value="Genomic_DNA"/>
</dbReference>